<comment type="subcellular location">
    <subcellularLocation>
        <location evidence="1">Virion membrane</location>
    </subcellularLocation>
</comment>
<evidence type="ECO:0000259" key="11">
    <source>
        <dbReference type="Pfam" id="PF00516"/>
    </source>
</evidence>
<evidence type="ECO:0000256" key="5">
    <source>
        <dbReference type="ARBA" id="ARBA00022804"/>
    </source>
</evidence>
<dbReference type="InterPro" id="IPR036377">
    <property type="entry name" value="Gp120_core_sf"/>
</dbReference>
<keyword evidence="8" id="KW-1015">Disulfide bond</keyword>
<accession>Q3LX08</accession>
<gene>
    <name evidence="12" type="primary">env</name>
</gene>
<evidence type="ECO:0000256" key="8">
    <source>
        <dbReference type="ARBA" id="ARBA00023157"/>
    </source>
</evidence>
<keyword evidence="9" id="KW-0325">Glycoprotein</keyword>
<evidence type="ECO:0000256" key="7">
    <source>
        <dbReference type="ARBA" id="ARBA00023136"/>
    </source>
</evidence>
<dbReference type="EMBL" id="DQ155236">
    <property type="protein sequence ID" value="ABA08324.1"/>
    <property type="molecule type" value="Genomic_DNA"/>
</dbReference>
<keyword evidence="6" id="KW-0946">Virion</keyword>
<feature type="non-terminal residue" evidence="12">
    <location>
        <position position="1"/>
    </location>
</feature>
<dbReference type="GO" id="GO:0055036">
    <property type="term" value="C:virion membrane"/>
    <property type="evidence" value="ECO:0007669"/>
    <property type="project" value="UniProtKB-SubCell"/>
</dbReference>
<organism evidence="12">
    <name type="scientific">Human immunodeficiency virus type 1</name>
    <name type="common">HIV-1</name>
    <dbReference type="NCBI Taxonomy" id="11676"/>
    <lineage>
        <taxon>Viruses</taxon>
        <taxon>Riboviria</taxon>
        <taxon>Pararnavirae</taxon>
        <taxon>Artverviricota</taxon>
        <taxon>Revtraviricetes</taxon>
        <taxon>Ortervirales</taxon>
        <taxon>Retroviridae</taxon>
        <taxon>Orthoretrovirinae</taxon>
        <taxon>Lentivirus</taxon>
        <taxon>Lentivirus humimdef1</taxon>
    </lineage>
</organism>
<keyword evidence="10" id="KW-1160">Virus entry into host cell</keyword>
<dbReference type="SUPFAM" id="SSF56502">
    <property type="entry name" value="gp120 core"/>
    <property type="match status" value="1"/>
</dbReference>
<protein>
    <submittedName>
        <fullName evidence="12">Envelope glycoprotein</fullName>
    </submittedName>
</protein>
<evidence type="ECO:0000256" key="3">
    <source>
        <dbReference type="ARBA" id="ARBA00022581"/>
    </source>
</evidence>
<feature type="domain" description="Human immunodeficiency virus 1 envelope glycoprotein Gp120" evidence="11">
    <location>
        <begin position="34"/>
        <end position="137"/>
    </location>
</feature>
<dbReference type="InterPro" id="IPR000777">
    <property type="entry name" value="HIV1_Gp120"/>
</dbReference>
<evidence type="ECO:0000256" key="4">
    <source>
        <dbReference type="ARBA" id="ARBA00022595"/>
    </source>
</evidence>
<evidence type="ECO:0000256" key="6">
    <source>
        <dbReference type="ARBA" id="ARBA00022844"/>
    </source>
</evidence>
<dbReference type="GO" id="GO:0046718">
    <property type="term" value="P:symbiont entry into host cell"/>
    <property type="evidence" value="ECO:0007669"/>
    <property type="project" value="UniProtKB-KW"/>
</dbReference>
<dbReference type="GO" id="GO:0039663">
    <property type="term" value="P:membrane fusion involved in viral entry into host cell"/>
    <property type="evidence" value="ECO:0007669"/>
    <property type="project" value="UniProtKB-KW"/>
</dbReference>
<dbReference type="GO" id="GO:0019031">
    <property type="term" value="C:viral envelope"/>
    <property type="evidence" value="ECO:0007669"/>
    <property type="project" value="UniProtKB-KW"/>
</dbReference>
<feature type="non-terminal residue" evidence="12">
    <location>
        <position position="166"/>
    </location>
</feature>
<name>Q3LX08_HV1</name>
<keyword evidence="12" id="KW-0261">Viral envelope protein</keyword>
<evidence type="ECO:0000256" key="1">
    <source>
        <dbReference type="ARBA" id="ARBA00004182"/>
    </source>
</evidence>
<sequence length="166" mass="19098">SQSFNSIRCQMAVQQKKRQKLDLKISQTMPKLSSYNLSLPVKINCSRPHNNTRKSILHRTRTSILCNSVPVTGDIRKAHCNISRVDLEQHFICGKSTIRRTISEHNNNIYSLLRRGSRNHNTYVSLWRRSFFYCNTSGAWLIALESCSHRESHCQHAGGQMARGQN</sequence>
<keyword evidence="5" id="KW-1161">Viral attachment to host cell</keyword>
<evidence type="ECO:0000256" key="10">
    <source>
        <dbReference type="ARBA" id="ARBA00023296"/>
    </source>
</evidence>
<keyword evidence="2" id="KW-1168">Fusion of virus membrane with host membrane</keyword>
<dbReference type="Gene3D" id="2.170.40.20">
    <property type="entry name" value="Human immunodeficiency virus 1, Gp160, envelope glycoprotein"/>
    <property type="match status" value="1"/>
</dbReference>
<organismHost>
    <name type="scientific">Homo sapiens</name>
    <name type="common">Human</name>
    <dbReference type="NCBI Taxonomy" id="9606"/>
</organismHost>
<proteinExistence type="predicted"/>
<keyword evidence="4" id="KW-1162">Viral penetration into host cytoplasm</keyword>
<dbReference type="Pfam" id="PF00516">
    <property type="entry name" value="GP120"/>
    <property type="match status" value="1"/>
</dbReference>
<evidence type="ECO:0000256" key="9">
    <source>
        <dbReference type="ARBA" id="ARBA00023180"/>
    </source>
</evidence>
<keyword evidence="3" id="KW-0945">Host-virus interaction</keyword>
<dbReference type="GO" id="GO:0019062">
    <property type="term" value="P:virion attachment to host cell"/>
    <property type="evidence" value="ECO:0007669"/>
    <property type="project" value="UniProtKB-KW"/>
</dbReference>
<keyword evidence="7" id="KW-0472">Membrane</keyword>
<reference evidence="12" key="1">
    <citation type="journal article" date="2008" name="AIDS Res. Hum. Retroviruses">
        <title>HIV type 1 genetic diversity in Moyale, Mandera, and Turkana based on env-C2-V3 sequences.</title>
        <authorList>
            <person name="Khamadi S.A."/>
            <person name="Lihana R.W."/>
            <person name="Mwaniki D.L."/>
            <person name="Kinyua J."/>
            <person name="Lagat N."/>
            <person name="Carter J.Y."/>
            <person name="Ichimura H."/>
            <person name="Oishi I."/>
            <person name="Okoth F.A."/>
            <person name="Ochieng W."/>
        </authorList>
    </citation>
    <scope>NUCLEOTIDE SEQUENCE</scope>
    <source>
        <strain evidence="12">TLHC011F</strain>
    </source>
</reference>
<evidence type="ECO:0000256" key="2">
    <source>
        <dbReference type="ARBA" id="ARBA00022506"/>
    </source>
</evidence>
<evidence type="ECO:0000313" key="12">
    <source>
        <dbReference type="EMBL" id="ABA08324.1"/>
    </source>
</evidence>